<proteinExistence type="inferred from homology"/>
<keyword evidence="4" id="KW-1185">Reference proteome</keyword>
<dbReference type="Pfam" id="PF04453">
    <property type="entry name" value="LptD"/>
    <property type="match status" value="1"/>
</dbReference>
<dbReference type="PANTHER" id="PTHR30189:SF1">
    <property type="entry name" value="LPS-ASSEMBLY PROTEIN LPTD"/>
    <property type="match status" value="1"/>
</dbReference>
<comment type="function">
    <text evidence="1">Involved in the assembly of lipopolysaccharide (LPS) at the surface of the outer membrane.</text>
</comment>
<dbReference type="AlphaFoldDB" id="A0A8J7IEV5"/>
<comment type="similarity">
    <text evidence="1">Belongs to the LptD family.</text>
</comment>
<dbReference type="InterPro" id="IPR020889">
    <property type="entry name" value="LipoPS_assembly_LptD"/>
</dbReference>
<comment type="subcellular location">
    <subcellularLocation>
        <location evidence="1">Cell outer membrane</location>
    </subcellularLocation>
</comment>
<accession>A0A8J7IEV5</accession>
<gene>
    <name evidence="1" type="primary">lptD</name>
    <name evidence="3" type="ORF">H1D41_10880</name>
</gene>
<feature type="chain" id="PRO_5035349827" description="LPS-assembly protein LptD" evidence="1">
    <location>
        <begin position="34"/>
        <end position="728"/>
    </location>
</feature>
<name>A0A8J7IEV5_9RHOB</name>
<dbReference type="InterPro" id="IPR007543">
    <property type="entry name" value="LptD_C"/>
</dbReference>
<comment type="caution">
    <text evidence="1">Lacks conserved residue(s) required for the propagation of feature annotation.</text>
</comment>
<reference evidence="3" key="1">
    <citation type="submission" date="2020-10" db="EMBL/GenBank/DDBJ databases">
        <title>Paenihalocynthiibacter styelae gen. nov., sp. nov., isolated from stalked sea squirt Styela clava.</title>
        <authorList>
            <person name="Kim Y.-O."/>
            <person name="Yoon J.-H."/>
        </authorList>
    </citation>
    <scope>NUCLEOTIDE SEQUENCE</scope>
    <source>
        <strain evidence="3">MYP1-1</strain>
    </source>
</reference>
<comment type="subunit">
    <text evidence="1">Component of the lipopolysaccharide transport and assembly complex.</text>
</comment>
<evidence type="ECO:0000259" key="2">
    <source>
        <dbReference type="Pfam" id="PF04453"/>
    </source>
</evidence>
<sequence length="728" mass="81078" precursor="true">MTPPKKPVRSLGMGLAIATTALSFSLGTTALQAQTVPTSRPVAQNQVSYASLIADDLRLVGQSGIVASGNVEIFHNGVRLQAQELQYDRRNETLTLVGPIHLTDGPERIILADSGDLSADLRNGVLRSARIVLDQQLQLAAGEIGLVDGRYARLTDTVVTSCQTCAENPVPLWQIRARSVVHDQEGRQLYFDNASFLVKGVPILWLPRLRLPDPTLKRATGWLLPELRSSSRLGTGLATPYFIRMGDHRDLTLTPWLSTKTRTLEARYRQAFRTGDIEFNGAWSSDDLLTDNRWYLFAEGSFALPRDYRLDFDIEATSDDAYLLDYGYSGKDRLDSAISVSRARRDKFVLAELTHFNTLRSSESNSTQPTIVGDFLLHRRTEPAWIAGELDWQIEGHTHYRSSNTPGDAGRDVARLSARTDWRNSFTLNNGMVFATMAGGDLDYYTYTDEAAGEQEGLFYTGTIGAELRWPLIRREQSGVTQLLEPVMQIFYGRSNREAIPNEDSVLLEFDEGNLWSDSRFAGSDRVETGLRSNIGVSWTRQDPAGWSLALVAGRVYRENGIAALTPGSGLEGTSSDWLLAGQINFANGLSVSNRALFDDHLDFSRNETRIHWASDRVSLGSSYLWIESAPAENRPQASEWAFDGSYKFNDNWTGSADWRYDFINDRAARIGLGLEYRNECAAIDFTASRRFTRTDTIKPTTDFGVTVKLSGFGVNTGGRTLARHCNR</sequence>
<keyword evidence="1" id="KW-0998">Cell outer membrane</keyword>
<protein>
    <recommendedName>
        <fullName evidence="1">LPS-assembly protein LptD</fullName>
    </recommendedName>
</protein>
<dbReference type="EMBL" id="JADCKQ010000007">
    <property type="protein sequence ID" value="MBI1494142.1"/>
    <property type="molecule type" value="Genomic_DNA"/>
</dbReference>
<evidence type="ECO:0000313" key="4">
    <source>
        <dbReference type="Proteomes" id="UP000640583"/>
    </source>
</evidence>
<dbReference type="RefSeq" id="WP_228848930.1">
    <property type="nucleotide sequence ID" value="NZ_JADCKQ010000007.1"/>
</dbReference>
<dbReference type="GO" id="GO:0015920">
    <property type="term" value="P:lipopolysaccharide transport"/>
    <property type="evidence" value="ECO:0007669"/>
    <property type="project" value="InterPro"/>
</dbReference>
<feature type="signal peptide" evidence="1">
    <location>
        <begin position="1"/>
        <end position="33"/>
    </location>
</feature>
<dbReference type="Proteomes" id="UP000640583">
    <property type="component" value="Unassembled WGS sequence"/>
</dbReference>
<dbReference type="GO" id="GO:0043165">
    <property type="term" value="P:Gram-negative-bacterium-type cell outer membrane assembly"/>
    <property type="evidence" value="ECO:0007669"/>
    <property type="project" value="UniProtKB-UniRule"/>
</dbReference>
<evidence type="ECO:0000313" key="3">
    <source>
        <dbReference type="EMBL" id="MBI1494142.1"/>
    </source>
</evidence>
<dbReference type="HAMAP" id="MF_01411">
    <property type="entry name" value="LPS_assembly_LptD"/>
    <property type="match status" value="1"/>
</dbReference>
<dbReference type="PANTHER" id="PTHR30189">
    <property type="entry name" value="LPS-ASSEMBLY PROTEIN"/>
    <property type="match status" value="1"/>
</dbReference>
<keyword evidence="1" id="KW-0472">Membrane</keyword>
<evidence type="ECO:0000256" key="1">
    <source>
        <dbReference type="HAMAP-Rule" id="MF_01411"/>
    </source>
</evidence>
<feature type="domain" description="LptD C-terminal" evidence="2">
    <location>
        <begin position="292"/>
        <end position="636"/>
    </location>
</feature>
<dbReference type="InterPro" id="IPR050218">
    <property type="entry name" value="LptD"/>
</dbReference>
<keyword evidence="1" id="KW-0732">Signal</keyword>
<comment type="caution">
    <text evidence="3">The sequence shown here is derived from an EMBL/GenBank/DDBJ whole genome shotgun (WGS) entry which is preliminary data.</text>
</comment>
<dbReference type="GO" id="GO:1990351">
    <property type="term" value="C:transporter complex"/>
    <property type="evidence" value="ECO:0007669"/>
    <property type="project" value="TreeGrafter"/>
</dbReference>
<dbReference type="GO" id="GO:0009279">
    <property type="term" value="C:cell outer membrane"/>
    <property type="evidence" value="ECO:0007669"/>
    <property type="project" value="UniProtKB-SubCell"/>
</dbReference>
<organism evidence="3 4">
    <name type="scientific">Halocynthiibacter styelae</name>
    <dbReference type="NCBI Taxonomy" id="2761955"/>
    <lineage>
        <taxon>Bacteria</taxon>
        <taxon>Pseudomonadati</taxon>
        <taxon>Pseudomonadota</taxon>
        <taxon>Alphaproteobacteria</taxon>
        <taxon>Rhodobacterales</taxon>
        <taxon>Paracoccaceae</taxon>
        <taxon>Halocynthiibacter</taxon>
    </lineage>
</organism>